<accession>A0AA40BVZ6</accession>
<evidence type="ECO:0000313" key="3">
    <source>
        <dbReference type="EMBL" id="KAK0615771.1"/>
    </source>
</evidence>
<evidence type="ECO:0000256" key="1">
    <source>
        <dbReference type="SAM" id="SignalP"/>
    </source>
</evidence>
<dbReference type="Gene3D" id="3.90.1300.10">
    <property type="entry name" value="Amidase signature (AS) domain"/>
    <property type="match status" value="1"/>
</dbReference>
<gene>
    <name evidence="3" type="ORF">B0T17DRAFT_592478</name>
</gene>
<dbReference type="Pfam" id="PF01425">
    <property type="entry name" value="Amidase"/>
    <property type="match status" value="1"/>
</dbReference>
<dbReference type="EMBL" id="JAULSR010000006">
    <property type="protein sequence ID" value="KAK0615771.1"/>
    <property type="molecule type" value="Genomic_DNA"/>
</dbReference>
<feature type="chain" id="PRO_5041272591" evidence="1">
    <location>
        <begin position="28"/>
        <end position="557"/>
    </location>
</feature>
<comment type="caution">
    <text evidence="3">The sequence shown here is derived from an EMBL/GenBank/DDBJ whole genome shotgun (WGS) entry which is preliminary data.</text>
</comment>
<sequence length="557" mass="58651">MSSPANIFGSLVVQVLTLLLLVRPIISGPTEAFDPREASIDSVHNALFNHLATCRHVVSSFISRIEEFNPVINAIISLNPEALSIADEMDARIASGNVTGALFCIPVLLKDNYDAVGMSATGGCRALENNKPMVDAPSVKVLKDAGAIILGKTNMHEMALEGLSVSSFGGQTVNPYDHTRTPGGSSGGAGAAIATSFAILGTGTDTVNSLRSPASANSLFSFRPTRGLISRAGIIPVSFTQDAAGAMARNPKDLAVALTVMASIGYDPTDNTTALMPSEVGRGECSASLYGNFNLRGIRLGLLDGFYNHTASAETTPVNGIMANIVSKLIAAGAQVLNITDSIYNAVAISATLDVQTYEYRELLDAYLAQPHVGGAPRPASFGELYTGGDFLVIPSQYPYINAAFGSSTSSQGYSIAQRGIENLIQALHTTFTQNSLDAIIYPEQKNLVVKIGSPSQSGRNGILAALTGSPVVTVPVGFSHPSGDAPLGVPVGMEILGRPWTEDLLMDIATYISELVPVRRMPVFANMTAEQKHYSDVPVIRPNSENIHPSYPLGVL</sequence>
<dbReference type="InterPro" id="IPR036928">
    <property type="entry name" value="AS_sf"/>
</dbReference>
<protein>
    <submittedName>
        <fullName evidence="3">Amidase signature domain-containing protein</fullName>
    </submittedName>
</protein>
<name>A0AA40BVZ6_9PEZI</name>
<dbReference type="AlphaFoldDB" id="A0AA40BVZ6"/>
<keyword evidence="1" id="KW-0732">Signal</keyword>
<dbReference type="Proteomes" id="UP001174934">
    <property type="component" value="Unassembled WGS sequence"/>
</dbReference>
<feature type="domain" description="Amidase" evidence="2">
    <location>
        <begin position="57"/>
        <end position="506"/>
    </location>
</feature>
<keyword evidence="4" id="KW-1185">Reference proteome</keyword>
<proteinExistence type="predicted"/>
<feature type="signal peptide" evidence="1">
    <location>
        <begin position="1"/>
        <end position="27"/>
    </location>
</feature>
<evidence type="ECO:0000259" key="2">
    <source>
        <dbReference type="Pfam" id="PF01425"/>
    </source>
</evidence>
<evidence type="ECO:0000313" key="4">
    <source>
        <dbReference type="Proteomes" id="UP001174934"/>
    </source>
</evidence>
<dbReference type="InterPro" id="IPR023631">
    <property type="entry name" value="Amidase_dom"/>
</dbReference>
<dbReference type="PANTHER" id="PTHR42678">
    <property type="entry name" value="AMIDASE"/>
    <property type="match status" value="1"/>
</dbReference>
<reference evidence="3" key="1">
    <citation type="submission" date="2023-06" db="EMBL/GenBank/DDBJ databases">
        <title>Genome-scale phylogeny and comparative genomics of the fungal order Sordariales.</title>
        <authorList>
            <consortium name="Lawrence Berkeley National Laboratory"/>
            <person name="Hensen N."/>
            <person name="Bonometti L."/>
            <person name="Westerberg I."/>
            <person name="Brannstrom I.O."/>
            <person name="Guillou S."/>
            <person name="Cros-Aarteil S."/>
            <person name="Calhoun S."/>
            <person name="Haridas S."/>
            <person name="Kuo A."/>
            <person name="Mondo S."/>
            <person name="Pangilinan J."/>
            <person name="Riley R."/>
            <person name="LaButti K."/>
            <person name="Andreopoulos B."/>
            <person name="Lipzen A."/>
            <person name="Chen C."/>
            <person name="Yanf M."/>
            <person name="Daum C."/>
            <person name="Ng V."/>
            <person name="Clum A."/>
            <person name="Steindorff A."/>
            <person name="Ohm R."/>
            <person name="Martin F."/>
            <person name="Silar P."/>
            <person name="Natvig D."/>
            <person name="Lalanne C."/>
            <person name="Gautier V."/>
            <person name="Ament-velasquez S.L."/>
            <person name="Kruys A."/>
            <person name="Hutchinson M.I."/>
            <person name="Powell A.J."/>
            <person name="Barry K."/>
            <person name="Miller A.N."/>
            <person name="Grigoriev I.V."/>
            <person name="Debuchy R."/>
            <person name="Gladieux P."/>
            <person name="Thoren M.H."/>
            <person name="Johannesson H."/>
        </authorList>
    </citation>
    <scope>NUCLEOTIDE SEQUENCE</scope>
    <source>
        <strain evidence="3">SMH3391-2</strain>
    </source>
</reference>
<dbReference type="SUPFAM" id="SSF75304">
    <property type="entry name" value="Amidase signature (AS) enzymes"/>
    <property type="match status" value="1"/>
</dbReference>
<dbReference type="PANTHER" id="PTHR42678:SF5">
    <property type="entry name" value="GLUTAMYL-TRNA(GLN) AMIDOTRANSFERASE SUBUNIT A"/>
    <property type="match status" value="1"/>
</dbReference>
<organism evidence="3 4">
    <name type="scientific">Bombardia bombarda</name>
    <dbReference type="NCBI Taxonomy" id="252184"/>
    <lineage>
        <taxon>Eukaryota</taxon>
        <taxon>Fungi</taxon>
        <taxon>Dikarya</taxon>
        <taxon>Ascomycota</taxon>
        <taxon>Pezizomycotina</taxon>
        <taxon>Sordariomycetes</taxon>
        <taxon>Sordariomycetidae</taxon>
        <taxon>Sordariales</taxon>
        <taxon>Lasiosphaeriaceae</taxon>
        <taxon>Bombardia</taxon>
    </lineage>
</organism>